<proteinExistence type="predicted"/>
<keyword evidence="1" id="KW-1133">Transmembrane helix</keyword>
<organism evidence="2 3">
    <name type="scientific">Ureibacillus xyleni</name>
    <dbReference type="NCBI Taxonomy" id="614648"/>
    <lineage>
        <taxon>Bacteria</taxon>
        <taxon>Bacillati</taxon>
        <taxon>Bacillota</taxon>
        <taxon>Bacilli</taxon>
        <taxon>Bacillales</taxon>
        <taxon>Caryophanaceae</taxon>
        <taxon>Ureibacillus</taxon>
    </lineage>
</organism>
<dbReference type="Proteomes" id="UP000219636">
    <property type="component" value="Unassembled WGS sequence"/>
</dbReference>
<accession>A0A285TUF7</accession>
<dbReference type="RefSeq" id="WP_097075362.1">
    <property type="nucleotide sequence ID" value="NZ_OBMQ01000023.1"/>
</dbReference>
<gene>
    <name evidence="2" type="ORF">SAMN05880501_1232</name>
</gene>
<keyword evidence="1" id="KW-0812">Transmembrane</keyword>
<protein>
    <submittedName>
        <fullName evidence="2">Uncharacterized protein</fullName>
    </submittedName>
</protein>
<dbReference type="OrthoDB" id="2680509at2"/>
<keyword evidence="1" id="KW-0472">Membrane</keyword>
<feature type="transmembrane region" description="Helical" evidence="1">
    <location>
        <begin position="6"/>
        <end position="24"/>
    </location>
</feature>
<keyword evidence="3" id="KW-1185">Reference proteome</keyword>
<feature type="transmembrane region" description="Helical" evidence="1">
    <location>
        <begin position="36"/>
        <end position="58"/>
    </location>
</feature>
<name>A0A285TUF7_9BACL</name>
<evidence type="ECO:0000313" key="3">
    <source>
        <dbReference type="Proteomes" id="UP000219636"/>
    </source>
</evidence>
<sequence>MEYIIVYGTPIIAIFFFVNCVSLAKKIKKGNENTEINTILGAIMFSFIIYCLIGAGFIN</sequence>
<evidence type="ECO:0000256" key="1">
    <source>
        <dbReference type="SAM" id="Phobius"/>
    </source>
</evidence>
<evidence type="ECO:0000313" key="2">
    <source>
        <dbReference type="EMBL" id="SOC27521.1"/>
    </source>
</evidence>
<dbReference type="AlphaFoldDB" id="A0A285TUF7"/>
<reference evidence="3" key="1">
    <citation type="submission" date="2017-08" db="EMBL/GenBank/DDBJ databases">
        <authorList>
            <person name="Varghese N."/>
            <person name="Submissions S."/>
        </authorList>
    </citation>
    <scope>NUCLEOTIDE SEQUENCE [LARGE SCALE GENOMIC DNA]</scope>
    <source>
        <strain evidence="3">JC22</strain>
    </source>
</reference>
<dbReference type="EMBL" id="OBMQ01000023">
    <property type="protein sequence ID" value="SOC27521.1"/>
    <property type="molecule type" value="Genomic_DNA"/>
</dbReference>